<keyword evidence="4" id="KW-1185">Reference proteome</keyword>
<comment type="caution">
    <text evidence="3">The sequence shown here is derived from an EMBL/GenBank/DDBJ whole genome shotgun (WGS) entry which is preliminary data.</text>
</comment>
<dbReference type="InterPro" id="IPR001789">
    <property type="entry name" value="Sig_transdc_resp-reg_receiver"/>
</dbReference>
<organism evidence="3 4">
    <name type="scientific">Limnovirga soli</name>
    <dbReference type="NCBI Taxonomy" id="2656915"/>
    <lineage>
        <taxon>Bacteria</taxon>
        <taxon>Pseudomonadati</taxon>
        <taxon>Bacteroidota</taxon>
        <taxon>Chitinophagia</taxon>
        <taxon>Chitinophagales</taxon>
        <taxon>Chitinophagaceae</taxon>
        <taxon>Limnovirga</taxon>
    </lineage>
</organism>
<dbReference type="SMART" id="SM00448">
    <property type="entry name" value="REC"/>
    <property type="match status" value="1"/>
</dbReference>
<dbReference type="PANTHER" id="PTHR44520:SF2">
    <property type="entry name" value="RESPONSE REGULATOR RCP1"/>
    <property type="match status" value="1"/>
</dbReference>
<dbReference type="Pfam" id="PF00072">
    <property type="entry name" value="Response_reg"/>
    <property type="match status" value="1"/>
</dbReference>
<dbReference type="Gene3D" id="3.40.50.2300">
    <property type="match status" value="1"/>
</dbReference>
<keyword evidence="1" id="KW-0597">Phosphoprotein</keyword>
<dbReference type="RefSeq" id="WP_171609439.1">
    <property type="nucleotide sequence ID" value="NZ_WHPF01000015.1"/>
</dbReference>
<dbReference type="PANTHER" id="PTHR44520">
    <property type="entry name" value="RESPONSE REGULATOR RCP1-RELATED"/>
    <property type="match status" value="1"/>
</dbReference>
<gene>
    <name evidence="3" type="ORF">GD597_18625</name>
</gene>
<dbReference type="InterPro" id="IPR011006">
    <property type="entry name" value="CheY-like_superfamily"/>
</dbReference>
<feature type="domain" description="Response regulatory" evidence="2">
    <location>
        <begin position="7"/>
        <end position="134"/>
    </location>
</feature>
<dbReference type="PROSITE" id="PS50110">
    <property type="entry name" value="RESPONSE_REGULATORY"/>
    <property type="match status" value="1"/>
</dbReference>
<evidence type="ECO:0000313" key="3">
    <source>
        <dbReference type="EMBL" id="NNV57495.1"/>
    </source>
</evidence>
<protein>
    <submittedName>
        <fullName evidence="3">Response regulator</fullName>
    </submittedName>
</protein>
<evidence type="ECO:0000313" key="4">
    <source>
        <dbReference type="Proteomes" id="UP000598971"/>
    </source>
</evidence>
<dbReference type="AlphaFoldDB" id="A0A8J8FG92"/>
<evidence type="ECO:0000259" key="2">
    <source>
        <dbReference type="PROSITE" id="PS50110"/>
    </source>
</evidence>
<dbReference type="SUPFAM" id="SSF52172">
    <property type="entry name" value="CheY-like"/>
    <property type="match status" value="1"/>
</dbReference>
<dbReference type="Proteomes" id="UP000598971">
    <property type="component" value="Unassembled WGS sequence"/>
</dbReference>
<dbReference type="EMBL" id="WHPF01000015">
    <property type="protein sequence ID" value="NNV57495.1"/>
    <property type="molecule type" value="Genomic_DNA"/>
</dbReference>
<dbReference type="GO" id="GO:0000160">
    <property type="term" value="P:phosphorelay signal transduction system"/>
    <property type="evidence" value="ECO:0007669"/>
    <property type="project" value="InterPro"/>
</dbReference>
<name>A0A8J8FG92_9BACT</name>
<dbReference type="InterPro" id="IPR052893">
    <property type="entry name" value="TCS_response_regulator"/>
</dbReference>
<sequence length="135" mass="15434">MNPSQYNILLVDDDQVYQFAARKTIEATGLAGEVKVCNHGRDAIEHLTTLMQSTTALPDIIFLDINMPVMDGWQFLDSFRNIEDMLSKKITIYLVSSSVDKNDMSRSKQISLVKDYLIKPVYKDMFSQVLQTLHN</sequence>
<proteinExistence type="predicted"/>
<evidence type="ECO:0000256" key="1">
    <source>
        <dbReference type="PROSITE-ProRule" id="PRU00169"/>
    </source>
</evidence>
<accession>A0A8J8FG92</accession>
<reference evidence="3" key="1">
    <citation type="submission" date="2019-10" db="EMBL/GenBank/DDBJ databases">
        <title>Draft genome sequence of Panacibacter sp. KCS-6.</title>
        <authorList>
            <person name="Yim K.J."/>
        </authorList>
    </citation>
    <scope>NUCLEOTIDE SEQUENCE</scope>
    <source>
        <strain evidence="3">KCS-6</strain>
    </source>
</reference>
<feature type="modified residue" description="4-aspartylphosphate" evidence="1">
    <location>
        <position position="64"/>
    </location>
</feature>